<evidence type="ECO:0000256" key="1">
    <source>
        <dbReference type="ARBA" id="ARBA00005664"/>
    </source>
</evidence>
<keyword evidence="7" id="KW-1185">Reference proteome</keyword>
<dbReference type="Proteomes" id="UP000799291">
    <property type="component" value="Unassembled WGS sequence"/>
</dbReference>
<feature type="region of interest" description="Disordered" evidence="4">
    <location>
        <begin position="86"/>
        <end position="133"/>
    </location>
</feature>
<reference evidence="6" key="1">
    <citation type="journal article" date="2020" name="Stud. Mycol.">
        <title>101 Dothideomycetes genomes: a test case for predicting lifestyles and emergence of pathogens.</title>
        <authorList>
            <person name="Haridas S."/>
            <person name="Albert R."/>
            <person name="Binder M."/>
            <person name="Bloem J."/>
            <person name="Labutti K."/>
            <person name="Salamov A."/>
            <person name="Andreopoulos B."/>
            <person name="Baker S."/>
            <person name="Barry K."/>
            <person name="Bills G."/>
            <person name="Bluhm B."/>
            <person name="Cannon C."/>
            <person name="Castanera R."/>
            <person name="Culley D."/>
            <person name="Daum C."/>
            <person name="Ezra D."/>
            <person name="Gonzalez J."/>
            <person name="Henrissat B."/>
            <person name="Kuo A."/>
            <person name="Liang C."/>
            <person name="Lipzen A."/>
            <person name="Lutzoni F."/>
            <person name="Magnuson J."/>
            <person name="Mondo S."/>
            <person name="Nolan M."/>
            <person name="Ohm R."/>
            <person name="Pangilinan J."/>
            <person name="Park H.-J."/>
            <person name="Ramirez L."/>
            <person name="Alfaro M."/>
            <person name="Sun H."/>
            <person name="Tritt A."/>
            <person name="Yoshinaga Y."/>
            <person name="Zwiers L.-H."/>
            <person name="Turgeon B."/>
            <person name="Goodwin S."/>
            <person name="Spatafora J."/>
            <person name="Crous P."/>
            <person name="Grigoriev I."/>
        </authorList>
    </citation>
    <scope>NUCLEOTIDE SEQUENCE</scope>
    <source>
        <strain evidence="6">CBS 122367</strain>
    </source>
</reference>
<gene>
    <name evidence="6" type="ORF">K458DRAFT_343270</name>
</gene>
<keyword evidence="5" id="KW-0472">Membrane</keyword>
<dbReference type="Gene3D" id="3.90.550.10">
    <property type="entry name" value="Spore Coat Polysaccharide Biosynthesis Protein SpsA, Chain A"/>
    <property type="match status" value="1"/>
</dbReference>
<evidence type="ECO:0000256" key="2">
    <source>
        <dbReference type="ARBA" id="ARBA00022676"/>
    </source>
</evidence>
<name>A0A6G1ITW0_9PLEO</name>
<dbReference type="EMBL" id="MU005590">
    <property type="protein sequence ID" value="KAF2681684.1"/>
    <property type="molecule type" value="Genomic_DNA"/>
</dbReference>
<keyword evidence="2" id="KW-0328">Glycosyltransferase</keyword>
<comment type="similarity">
    <text evidence="1">Belongs to the glycosyltransferase 34 family.</text>
</comment>
<proteinExistence type="inferred from homology"/>
<evidence type="ECO:0000256" key="4">
    <source>
        <dbReference type="SAM" id="MobiDB-lite"/>
    </source>
</evidence>
<keyword evidence="5" id="KW-0812">Transmembrane</keyword>
<dbReference type="InterPro" id="IPR008630">
    <property type="entry name" value="Glyco_trans_34"/>
</dbReference>
<evidence type="ECO:0000313" key="6">
    <source>
        <dbReference type="EMBL" id="KAF2681684.1"/>
    </source>
</evidence>
<keyword evidence="3 6" id="KW-0808">Transferase</keyword>
<dbReference type="PANTHER" id="PTHR31306">
    <property type="entry name" value="ALPHA-1,6-MANNOSYLTRANSFERASE MNN11-RELATED"/>
    <property type="match status" value="1"/>
</dbReference>
<keyword evidence="5" id="KW-1133">Transmembrane helix</keyword>
<feature type="compositionally biased region" description="Polar residues" evidence="4">
    <location>
        <begin position="111"/>
        <end position="129"/>
    </location>
</feature>
<dbReference type="PANTHER" id="PTHR31306:SF8">
    <property type="entry name" value="GLYCOSYLTRANSFERASE FAMILY 34 PROTEIN"/>
    <property type="match status" value="1"/>
</dbReference>
<feature type="region of interest" description="Disordered" evidence="4">
    <location>
        <begin position="397"/>
        <end position="417"/>
    </location>
</feature>
<dbReference type="GO" id="GO:0006487">
    <property type="term" value="P:protein N-linked glycosylation"/>
    <property type="evidence" value="ECO:0007669"/>
    <property type="project" value="TreeGrafter"/>
</dbReference>
<feature type="region of interest" description="Disordered" evidence="4">
    <location>
        <begin position="1"/>
        <end position="30"/>
    </location>
</feature>
<evidence type="ECO:0000256" key="3">
    <source>
        <dbReference type="ARBA" id="ARBA00022679"/>
    </source>
</evidence>
<protein>
    <submittedName>
        <fullName evidence="6">Glycosyltransferase family 34 protein</fullName>
    </submittedName>
</protein>
<dbReference type="InterPro" id="IPR029044">
    <property type="entry name" value="Nucleotide-diphossugar_trans"/>
</dbReference>
<evidence type="ECO:0000256" key="5">
    <source>
        <dbReference type="SAM" id="Phobius"/>
    </source>
</evidence>
<dbReference type="AlphaFoldDB" id="A0A6G1ITW0"/>
<feature type="compositionally biased region" description="Basic and acidic residues" evidence="4">
    <location>
        <begin position="397"/>
        <end position="410"/>
    </location>
</feature>
<evidence type="ECO:0000313" key="7">
    <source>
        <dbReference type="Proteomes" id="UP000799291"/>
    </source>
</evidence>
<organism evidence="6 7">
    <name type="scientific">Lentithecium fluviatile CBS 122367</name>
    <dbReference type="NCBI Taxonomy" id="1168545"/>
    <lineage>
        <taxon>Eukaryota</taxon>
        <taxon>Fungi</taxon>
        <taxon>Dikarya</taxon>
        <taxon>Ascomycota</taxon>
        <taxon>Pezizomycotina</taxon>
        <taxon>Dothideomycetes</taxon>
        <taxon>Pleosporomycetidae</taxon>
        <taxon>Pleosporales</taxon>
        <taxon>Massarineae</taxon>
        <taxon>Lentitheciaceae</taxon>
        <taxon>Lentithecium</taxon>
    </lineage>
</organism>
<dbReference type="GO" id="GO:0000139">
    <property type="term" value="C:Golgi membrane"/>
    <property type="evidence" value="ECO:0007669"/>
    <property type="project" value="TreeGrafter"/>
</dbReference>
<feature type="transmembrane region" description="Helical" evidence="5">
    <location>
        <begin position="37"/>
        <end position="56"/>
    </location>
</feature>
<dbReference type="OrthoDB" id="407658at2759"/>
<dbReference type="Pfam" id="PF05637">
    <property type="entry name" value="Glyco_transf_34"/>
    <property type="match status" value="1"/>
</dbReference>
<dbReference type="GO" id="GO:0016757">
    <property type="term" value="F:glycosyltransferase activity"/>
    <property type="evidence" value="ECO:0007669"/>
    <property type="project" value="UniProtKB-KW"/>
</dbReference>
<sequence length="417" mass="48071">MHLAGRMGAERHSHLGQRLPTHQTHANQRRHPSAGRLIKYCFLAIFLFFAIGLLHGKHLSPSVVKYLPIPVDGTIGVIQETGAPVAELQTNNPFETPNAEVEEEREPPVSDESNPEYNLPNVQQNSATSPYPKFGKCTASFGEPDPPYENAIASHNLHNELHGYPHYILREHMIRGLWSKHGWIMTIIGKELAKPEDQRLKWLMWHDRDTVLMNPQIPLDVFVPPEPQFSHIHMLVTNDRHGLNNGVFMVRVNQWAFKLFASALSIREYQPEIPLKYTEQSGMEEAIKRPWWAKSVAYVPQRWFNGFPPDEDVMHDHTLAHSRQGSLLIHFASNRDGLRPERMAHWGEVAKNRTVEWDRPVEETGYLDEVAMYWDKVGKGEPFEKINREIGHRGWERYQAKEGKKVEKPKAKGKKEK</sequence>
<accession>A0A6G1ITW0</accession>